<dbReference type="Pfam" id="PF09907">
    <property type="entry name" value="HigB_toxin"/>
    <property type="match status" value="1"/>
</dbReference>
<organism evidence="1 2">
    <name type="scientific">Hymenobacter jeollabukensis</name>
    <dbReference type="NCBI Taxonomy" id="2025313"/>
    <lineage>
        <taxon>Bacteria</taxon>
        <taxon>Pseudomonadati</taxon>
        <taxon>Bacteroidota</taxon>
        <taxon>Cytophagia</taxon>
        <taxon>Cytophagales</taxon>
        <taxon>Hymenobacteraceae</taxon>
        <taxon>Hymenobacter</taxon>
    </lineage>
</organism>
<dbReference type="GO" id="GO:0110001">
    <property type="term" value="C:toxin-antitoxin complex"/>
    <property type="evidence" value="ECO:0007669"/>
    <property type="project" value="InterPro"/>
</dbReference>
<dbReference type="InterPro" id="IPR018669">
    <property type="entry name" value="Toxin_HigB"/>
</dbReference>
<keyword evidence="2" id="KW-1185">Reference proteome</keyword>
<dbReference type="GO" id="GO:0004519">
    <property type="term" value="F:endonuclease activity"/>
    <property type="evidence" value="ECO:0007669"/>
    <property type="project" value="InterPro"/>
</dbReference>
<gene>
    <name evidence="1" type="ORF">FDY95_24100</name>
</gene>
<evidence type="ECO:0000313" key="1">
    <source>
        <dbReference type="EMBL" id="TLM88448.1"/>
    </source>
</evidence>
<accession>A0A5R8WI51</accession>
<comment type="caution">
    <text evidence="1">The sequence shown here is derived from an EMBL/GenBank/DDBJ whole genome shotgun (WGS) entry which is preliminary data.</text>
</comment>
<sequence length="97" mass="11389">MVVLTERTLREFGERHADAREALRVWYAQVECADWATWSDVKASYPTADYVGNDRYVFNIRGNRYRLIARIHFNIRTVYIRFIGTHAAYDKVNASTV</sequence>
<dbReference type="Proteomes" id="UP000305517">
    <property type="component" value="Unassembled WGS sequence"/>
</dbReference>
<protein>
    <submittedName>
        <fullName evidence="1">Type II toxin-antitoxin system HigB family toxin</fullName>
    </submittedName>
</protein>
<evidence type="ECO:0000313" key="2">
    <source>
        <dbReference type="Proteomes" id="UP000305517"/>
    </source>
</evidence>
<proteinExistence type="predicted"/>
<dbReference type="RefSeq" id="WP_138081961.1">
    <property type="nucleotide sequence ID" value="NZ_VAJM01000018.1"/>
</dbReference>
<dbReference type="EMBL" id="VAJM01000018">
    <property type="protein sequence ID" value="TLM88448.1"/>
    <property type="molecule type" value="Genomic_DNA"/>
</dbReference>
<dbReference type="OrthoDB" id="9799912at2"/>
<reference evidence="1 2" key="1">
    <citation type="submission" date="2019-05" db="EMBL/GenBank/DDBJ databases">
        <title>Hymenobacter edaphi sp. nov., isolated from abandoned arsenic-contaminated farmland soil.</title>
        <authorList>
            <person name="Nie L."/>
        </authorList>
    </citation>
    <scope>NUCLEOTIDE SEQUENCE [LARGE SCALE GENOMIC DNA]</scope>
    <source>
        <strain evidence="1 2">1-3-3-8</strain>
    </source>
</reference>
<name>A0A5R8WI51_9BACT</name>
<dbReference type="GO" id="GO:0003723">
    <property type="term" value="F:RNA binding"/>
    <property type="evidence" value="ECO:0007669"/>
    <property type="project" value="InterPro"/>
</dbReference>
<dbReference type="AlphaFoldDB" id="A0A5R8WI51"/>